<reference evidence="4" key="1">
    <citation type="submission" date="2020-04" db="EMBL/GenBank/DDBJ databases">
        <authorList>
            <person name="Zhang T."/>
        </authorList>
    </citation>
    <scope>NUCLEOTIDE SEQUENCE</scope>
    <source>
        <strain evidence="4">HKST-UBA16</strain>
    </source>
</reference>
<name>A0A955HZH5_9BACT</name>
<dbReference type="PROSITE" id="PS01317">
    <property type="entry name" value="SSRP"/>
    <property type="match status" value="1"/>
</dbReference>
<dbReference type="PANTHER" id="PTHR30308:SF2">
    <property type="entry name" value="SSRA-BINDING PROTEIN"/>
    <property type="match status" value="1"/>
</dbReference>
<comment type="function">
    <text evidence="3">Required for rescue of stalled ribosomes mediated by trans-translation. Binds to transfer-messenger RNA (tmRNA), required for stable association of tmRNA with ribosomes. tmRNA and SmpB together mimic tRNA shape, replacing the anticodon stem-loop with SmpB. tmRNA is encoded by the ssrA gene; the 2 termini fold to resemble tRNA(Ala) and it encodes a 'tag peptide', a short internal open reading frame. During trans-translation Ala-aminoacylated tmRNA acts like a tRNA, entering the A-site of stalled ribosomes, displacing the stalled mRNA. The ribosome then switches to translate the ORF on the tmRNA; the nascent peptide is terminated with the 'tag peptide' encoded by the tmRNA and targeted for degradation. The ribosome is freed to recommence translation, which seems to be the essential function of trans-translation.</text>
</comment>
<dbReference type="Proteomes" id="UP000748332">
    <property type="component" value="Unassembled WGS sequence"/>
</dbReference>
<evidence type="ECO:0000256" key="2">
    <source>
        <dbReference type="ARBA" id="ARBA00022884"/>
    </source>
</evidence>
<accession>A0A955HZH5</accession>
<evidence type="ECO:0000256" key="1">
    <source>
        <dbReference type="ARBA" id="ARBA00022490"/>
    </source>
</evidence>
<evidence type="ECO:0000313" key="5">
    <source>
        <dbReference type="Proteomes" id="UP000748332"/>
    </source>
</evidence>
<dbReference type="PANTHER" id="PTHR30308">
    <property type="entry name" value="TMRNA-BINDING COMPONENT OF TRANS-TRANSLATION TAGGING COMPLEX"/>
    <property type="match status" value="1"/>
</dbReference>
<dbReference type="InterPro" id="IPR023620">
    <property type="entry name" value="SmpB"/>
</dbReference>
<dbReference type="InterPro" id="IPR000037">
    <property type="entry name" value="SsrA-bd_prot"/>
</dbReference>
<evidence type="ECO:0000313" key="4">
    <source>
        <dbReference type="EMBL" id="MCA9375012.1"/>
    </source>
</evidence>
<comment type="subcellular location">
    <subcellularLocation>
        <location evidence="3">Cytoplasm</location>
    </subcellularLocation>
    <text evidence="3">The tmRNA-SmpB complex associates with stalled 70S ribosomes.</text>
</comment>
<dbReference type="NCBIfam" id="NF003843">
    <property type="entry name" value="PRK05422.1"/>
    <property type="match status" value="1"/>
</dbReference>
<dbReference type="GO" id="GO:0005829">
    <property type="term" value="C:cytosol"/>
    <property type="evidence" value="ECO:0007669"/>
    <property type="project" value="TreeGrafter"/>
</dbReference>
<gene>
    <name evidence="3 4" type="primary">smpB</name>
    <name evidence="4" type="ORF">KC622_01635</name>
</gene>
<comment type="similarity">
    <text evidence="3">Belongs to the SmpB family.</text>
</comment>
<dbReference type="AlphaFoldDB" id="A0A955HZH5"/>
<evidence type="ECO:0000256" key="3">
    <source>
        <dbReference type="HAMAP-Rule" id="MF_00023"/>
    </source>
</evidence>
<dbReference type="CDD" id="cd09294">
    <property type="entry name" value="SmpB"/>
    <property type="match status" value="1"/>
</dbReference>
<dbReference type="EMBL" id="JAGQLM010000064">
    <property type="protein sequence ID" value="MCA9375012.1"/>
    <property type="molecule type" value="Genomic_DNA"/>
</dbReference>
<dbReference type="InterPro" id="IPR020081">
    <property type="entry name" value="SsrA-bd_prot_CS"/>
</dbReference>
<sequence length="153" mass="17901">MIGTKLISKNRRAYFDYEILDEFEAGIVLTGAEVKAVKNGQINLRDSFVRISQNTVILWNADISKYIYSSDPNYDPIRSRKLLLKKREIGSLISKSKASRLTIIPLKVYLKRGRVKILIGLAKGRRVHEKKARQKERDLDRELHREKRKYMLK</sequence>
<keyword evidence="2 3" id="KW-0694">RNA-binding</keyword>
<dbReference type="HAMAP" id="MF_00023">
    <property type="entry name" value="SmpB"/>
    <property type="match status" value="1"/>
</dbReference>
<comment type="caution">
    <text evidence="4">The sequence shown here is derived from an EMBL/GenBank/DDBJ whole genome shotgun (WGS) entry which is preliminary data.</text>
</comment>
<dbReference type="Pfam" id="PF01668">
    <property type="entry name" value="SmpB"/>
    <property type="match status" value="1"/>
</dbReference>
<dbReference type="SUPFAM" id="SSF74982">
    <property type="entry name" value="Small protein B (SmpB)"/>
    <property type="match status" value="1"/>
</dbReference>
<proteinExistence type="inferred from homology"/>
<dbReference type="Gene3D" id="2.40.280.10">
    <property type="match status" value="1"/>
</dbReference>
<dbReference type="GO" id="GO:0070929">
    <property type="term" value="P:trans-translation"/>
    <property type="evidence" value="ECO:0007669"/>
    <property type="project" value="UniProtKB-UniRule"/>
</dbReference>
<protein>
    <recommendedName>
        <fullName evidence="3">SsrA-binding protein</fullName>
    </recommendedName>
    <alternativeName>
        <fullName evidence="3">Small protein B</fullName>
    </alternativeName>
</protein>
<dbReference type="NCBIfam" id="TIGR00086">
    <property type="entry name" value="smpB"/>
    <property type="match status" value="1"/>
</dbReference>
<organism evidence="4 5">
    <name type="scientific">Candidatus Dojkabacteria bacterium</name>
    <dbReference type="NCBI Taxonomy" id="2099670"/>
    <lineage>
        <taxon>Bacteria</taxon>
        <taxon>Candidatus Dojkabacteria</taxon>
    </lineage>
</organism>
<dbReference type="GO" id="GO:0070930">
    <property type="term" value="P:trans-translation-dependent protein tagging"/>
    <property type="evidence" value="ECO:0007669"/>
    <property type="project" value="TreeGrafter"/>
</dbReference>
<keyword evidence="1 3" id="KW-0963">Cytoplasm</keyword>
<reference evidence="4" key="2">
    <citation type="journal article" date="2021" name="Microbiome">
        <title>Successional dynamics and alternative stable states in a saline activated sludge microbial community over 9 years.</title>
        <authorList>
            <person name="Wang Y."/>
            <person name="Ye J."/>
            <person name="Ju F."/>
            <person name="Liu L."/>
            <person name="Boyd J.A."/>
            <person name="Deng Y."/>
            <person name="Parks D.H."/>
            <person name="Jiang X."/>
            <person name="Yin X."/>
            <person name="Woodcroft B.J."/>
            <person name="Tyson G.W."/>
            <person name="Hugenholtz P."/>
            <person name="Polz M.F."/>
            <person name="Zhang T."/>
        </authorList>
    </citation>
    <scope>NUCLEOTIDE SEQUENCE</scope>
    <source>
        <strain evidence="4">HKST-UBA16</strain>
    </source>
</reference>
<dbReference type="GO" id="GO:0003723">
    <property type="term" value="F:RNA binding"/>
    <property type="evidence" value="ECO:0007669"/>
    <property type="project" value="UniProtKB-UniRule"/>
</dbReference>